<dbReference type="PANTHER" id="PTHR45398:SF1">
    <property type="entry name" value="ENZYME, PUTATIVE (JCVI)-RELATED"/>
    <property type="match status" value="1"/>
</dbReference>
<feature type="non-terminal residue" evidence="3">
    <location>
        <position position="612"/>
    </location>
</feature>
<evidence type="ECO:0000259" key="2">
    <source>
        <dbReference type="Pfam" id="PF00668"/>
    </source>
</evidence>
<keyword evidence="4" id="KW-1185">Reference proteome</keyword>
<sequence length="612" mass="68464">MNAEDALKLARRFIGLPLEKRRTFLAALDKEGVAFSGFPIPRGVEAEDRQALSYAQRRMWFLWQLEPASGAYNLPGAVRLKGALNLSALEQAFASLVARHETLRTVFQRQADDSLVQVPASAALVIERQDLRGLPPAEREQAVRRAAEAQSMRPFDLSVGPLLRVELLALDDQEHVLLLTLHHIVSDGWSMNVLIDEFIRCYDAFEAGTVPQLAELPIQYSDYALWQRRWLEAGEQARQLAYWQARLGDEHPVLELPLDHPRPALPSYRGTRYEFDVEPALAEQLRATAQQHNITLFMLLLGAFNVLLHRYTGHTDIRVGVPIANRNRAETEGLIGFFVNTQVLRTELDGQTRVDELLRAVKDTALGAQAHQDLPFEQLVEALNVERSLSHTPLFQVMYNHQPQVADIASLSTASGLGLSMLAWQSRTTQFDLTLDTWEKAGKLHAALTYADDLFDAATIARMARHWTRLLQGMVAYSRAPIGELPLLEADEYQRLVHDWNPVDAPFDQPLCTHQLIARQAAAMPDALAVTFAHTQLSYAELDGRANRLAHKLIELGVGPEVRVGVAMPRSEHLLVALLAVLKAGGAYVPLDPDYPAERVAYMLDDSRARVL</sequence>
<dbReference type="CDD" id="cd19531">
    <property type="entry name" value="LCL_NRPS-like"/>
    <property type="match status" value="1"/>
</dbReference>
<gene>
    <name evidence="3" type="ORF">Q6A48_25530</name>
</gene>
<evidence type="ECO:0000313" key="4">
    <source>
        <dbReference type="Proteomes" id="UP001228019"/>
    </source>
</evidence>
<proteinExistence type="predicted"/>
<dbReference type="SUPFAM" id="SSF56801">
    <property type="entry name" value="Acetyl-CoA synthetase-like"/>
    <property type="match status" value="1"/>
</dbReference>
<dbReference type="RefSeq" id="WP_304557240.1">
    <property type="nucleotide sequence ID" value="NZ_JAUQOP010000073.1"/>
</dbReference>
<reference evidence="3 4" key="1">
    <citation type="submission" date="2023-07" db="EMBL/GenBank/DDBJ databases">
        <title>Identification of four novel Pseudomonas species associated with bacterial leaf spot of cucurbits.</title>
        <authorList>
            <person name="Fullem K.R."/>
        </authorList>
    </citation>
    <scope>NUCLEOTIDE SEQUENCE [LARGE SCALE GENOMIC DNA]</scope>
    <source>
        <strain evidence="3 4">K18</strain>
    </source>
</reference>
<dbReference type="PANTHER" id="PTHR45398">
    <property type="match status" value="1"/>
</dbReference>
<dbReference type="Pfam" id="PF00668">
    <property type="entry name" value="Condensation"/>
    <property type="match status" value="1"/>
</dbReference>
<comment type="caution">
    <text evidence="3">The sequence shown here is derived from an EMBL/GenBank/DDBJ whole genome shotgun (WGS) entry which is preliminary data.</text>
</comment>
<dbReference type="Proteomes" id="UP001228019">
    <property type="component" value="Unassembled WGS sequence"/>
</dbReference>
<dbReference type="InterPro" id="IPR042099">
    <property type="entry name" value="ANL_N_sf"/>
</dbReference>
<protein>
    <submittedName>
        <fullName evidence="3">Condensation domain-containing protein</fullName>
    </submittedName>
</protein>
<organism evidence="3 4">
    <name type="scientific">Pseudomonas citrulli</name>
    <dbReference type="NCBI Taxonomy" id="3064347"/>
    <lineage>
        <taxon>Bacteria</taxon>
        <taxon>Pseudomonadati</taxon>
        <taxon>Pseudomonadota</taxon>
        <taxon>Gammaproteobacteria</taxon>
        <taxon>Pseudomonadales</taxon>
        <taxon>Pseudomonadaceae</taxon>
        <taxon>Pseudomonas</taxon>
    </lineage>
</organism>
<dbReference type="InterPro" id="IPR023213">
    <property type="entry name" value="CAT-like_dom_sf"/>
</dbReference>
<feature type="domain" description="AMP-dependent synthetase/ligase" evidence="1">
    <location>
        <begin position="518"/>
        <end position="612"/>
    </location>
</feature>
<dbReference type="InterPro" id="IPR000873">
    <property type="entry name" value="AMP-dep_synth/lig_dom"/>
</dbReference>
<dbReference type="Gene3D" id="3.30.559.10">
    <property type="entry name" value="Chloramphenicol acetyltransferase-like domain"/>
    <property type="match status" value="1"/>
</dbReference>
<dbReference type="Gene3D" id="3.30.559.30">
    <property type="entry name" value="Nonribosomal peptide synthetase, condensation domain"/>
    <property type="match status" value="1"/>
</dbReference>
<dbReference type="Gene3D" id="3.40.50.12780">
    <property type="entry name" value="N-terminal domain of ligase-like"/>
    <property type="match status" value="1"/>
</dbReference>
<dbReference type="InterPro" id="IPR001242">
    <property type="entry name" value="Condensation_dom"/>
</dbReference>
<evidence type="ECO:0000259" key="1">
    <source>
        <dbReference type="Pfam" id="PF00501"/>
    </source>
</evidence>
<dbReference type="Pfam" id="PF00501">
    <property type="entry name" value="AMP-binding"/>
    <property type="match status" value="1"/>
</dbReference>
<dbReference type="EMBL" id="JAUQOP010000073">
    <property type="protein sequence ID" value="MDO7900266.1"/>
    <property type="molecule type" value="Genomic_DNA"/>
</dbReference>
<feature type="domain" description="Condensation" evidence="2">
    <location>
        <begin position="47"/>
        <end position="496"/>
    </location>
</feature>
<name>A0ABT9C739_9PSED</name>
<evidence type="ECO:0000313" key="3">
    <source>
        <dbReference type="EMBL" id="MDO7900266.1"/>
    </source>
</evidence>
<dbReference type="SUPFAM" id="SSF52777">
    <property type="entry name" value="CoA-dependent acyltransferases"/>
    <property type="match status" value="2"/>
</dbReference>
<accession>A0ABT9C739</accession>